<organism evidence="2 3">
    <name type="scientific">Flagellimonas marina</name>
    <dbReference type="NCBI Taxonomy" id="1775168"/>
    <lineage>
        <taxon>Bacteria</taxon>
        <taxon>Pseudomonadati</taxon>
        <taxon>Bacteroidota</taxon>
        <taxon>Flavobacteriia</taxon>
        <taxon>Flavobacteriales</taxon>
        <taxon>Flavobacteriaceae</taxon>
        <taxon>Flagellimonas</taxon>
    </lineage>
</organism>
<feature type="transmembrane region" description="Helical" evidence="1">
    <location>
        <begin position="206"/>
        <end position="222"/>
    </location>
</feature>
<dbReference type="EMBL" id="JBHSCL010000004">
    <property type="protein sequence ID" value="MFC4220511.1"/>
    <property type="molecule type" value="Genomic_DNA"/>
</dbReference>
<keyword evidence="1" id="KW-1133">Transmembrane helix</keyword>
<evidence type="ECO:0000256" key="1">
    <source>
        <dbReference type="SAM" id="Phobius"/>
    </source>
</evidence>
<name>A0ABV8PML6_9FLAO</name>
<accession>A0ABV8PML6</accession>
<feature type="transmembrane region" description="Helical" evidence="1">
    <location>
        <begin position="343"/>
        <end position="361"/>
    </location>
</feature>
<feature type="transmembrane region" description="Helical" evidence="1">
    <location>
        <begin position="30"/>
        <end position="48"/>
    </location>
</feature>
<reference evidence="3" key="1">
    <citation type="journal article" date="2019" name="Int. J. Syst. Evol. Microbiol.">
        <title>The Global Catalogue of Microorganisms (GCM) 10K type strain sequencing project: providing services to taxonomists for standard genome sequencing and annotation.</title>
        <authorList>
            <consortium name="The Broad Institute Genomics Platform"/>
            <consortium name="The Broad Institute Genome Sequencing Center for Infectious Disease"/>
            <person name="Wu L."/>
            <person name="Ma J."/>
        </authorList>
    </citation>
    <scope>NUCLEOTIDE SEQUENCE [LARGE SCALE GENOMIC DNA]</scope>
    <source>
        <strain evidence="3">CGMCC 1.15774</strain>
    </source>
</reference>
<feature type="transmembrane region" description="Helical" evidence="1">
    <location>
        <begin position="367"/>
        <end position="385"/>
    </location>
</feature>
<keyword evidence="3" id="KW-1185">Reference proteome</keyword>
<feature type="transmembrane region" description="Helical" evidence="1">
    <location>
        <begin position="107"/>
        <end position="132"/>
    </location>
</feature>
<evidence type="ECO:0000313" key="3">
    <source>
        <dbReference type="Proteomes" id="UP001595841"/>
    </source>
</evidence>
<proteinExistence type="predicted"/>
<protein>
    <recommendedName>
        <fullName evidence="4">O-antigen ligase family protein</fullName>
    </recommendedName>
</protein>
<feature type="transmembrane region" description="Helical" evidence="1">
    <location>
        <begin position="180"/>
        <end position="200"/>
    </location>
</feature>
<evidence type="ECO:0008006" key="4">
    <source>
        <dbReference type="Google" id="ProtNLM"/>
    </source>
</evidence>
<dbReference type="Proteomes" id="UP001595841">
    <property type="component" value="Unassembled WGS sequence"/>
</dbReference>
<gene>
    <name evidence="2" type="ORF">ACFOWS_10220</name>
</gene>
<keyword evidence="1" id="KW-0812">Transmembrane</keyword>
<sequence length="398" mass="45351">MIKAYNYVKQIGLLTFLLLAIYFVNPFNKGFLAGYLILAIVFVNTKALRKEIDSTFILLSIFSLVYAAFYFFNLEQGVQWLFIYALFPQAFYLMGKRMVFDNSTPKNHFYLFFTLGTLYSITGLLSVGFNLLEGGFVQLGRTIANFWTGKETLATAMGAFFIFNMSIPGLLIASKRKLPLWFKLAALGIFFLSMLCVFRLGSRTQLVLVLLGILVAIAYRIKSQNVVTNFKFILVMVAIVTIGINYLSVDLDAEYLSSLGERLQDSENAASAGGRTMRWEKSLVNLYKKPLGWSVDEFGYSHNMWFDAARNGTTISFILLVIFTIKSISNIRRALRVNKNEILFNSLILIYNVVIFSQLFVEPALESLFILFIFYCFIQGVLNEYSDRSIEKQIQPDL</sequence>
<feature type="transmembrane region" description="Helical" evidence="1">
    <location>
        <begin position="152"/>
        <end position="173"/>
    </location>
</feature>
<feature type="transmembrane region" description="Helical" evidence="1">
    <location>
        <begin position="55"/>
        <end position="72"/>
    </location>
</feature>
<feature type="transmembrane region" description="Helical" evidence="1">
    <location>
        <begin position="78"/>
        <end position="95"/>
    </location>
</feature>
<feature type="transmembrane region" description="Helical" evidence="1">
    <location>
        <begin position="7"/>
        <end position="24"/>
    </location>
</feature>
<keyword evidence="1" id="KW-0472">Membrane</keyword>
<dbReference type="RefSeq" id="WP_379764153.1">
    <property type="nucleotide sequence ID" value="NZ_JBHSCL010000004.1"/>
</dbReference>
<comment type="caution">
    <text evidence="2">The sequence shown here is derived from an EMBL/GenBank/DDBJ whole genome shotgun (WGS) entry which is preliminary data.</text>
</comment>
<feature type="transmembrane region" description="Helical" evidence="1">
    <location>
        <begin position="229"/>
        <end position="249"/>
    </location>
</feature>
<feature type="transmembrane region" description="Helical" evidence="1">
    <location>
        <begin position="313"/>
        <end position="331"/>
    </location>
</feature>
<evidence type="ECO:0000313" key="2">
    <source>
        <dbReference type="EMBL" id="MFC4220511.1"/>
    </source>
</evidence>